<accession>A0ABV0K637</accession>
<dbReference type="Pfam" id="PF01844">
    <property type="entry name" value="HNH"/>
    <property type="match status" value="1"/>
</dbReference>
<dbReference type="InterPro" id="IPR003615">
    <property type="entry name" value="HNH_nuc"/>
</dbReference>
<sequence length="136" mass="15283">MGTYVSAALRKQVTDRAGDRCEYCRFPQSVTLLAFEMEHIIAEKHGGRTSLENLALACPYCNRAKGTDLGSIDPETNQLTPFFNPRTQNWREHFKLDGATIVPQTAAGRVTVFILQFNHPDRMQERKGLIAAGHYS</sequence>
<gene>
    <name evidence="2" type="ORF">NC992_15320</name>
</gene>
<evidence type="ECO:0000259" key="1">
    <source>
        <dbReference type="SMART" id="SM00507"/>
    </source>
</evidence>
<dbReference type="PANTHER" id="PTHR33877:SF1">
    <property type="entry name" value="TYPE IV METHYL-DIRECTED RESTRICTION ENZYME ECOKMCRA"/>
    <property type="match status" value="1"/>
</dbReference>
<keyword evidence="3" id="KW-1185">Reference proteome</keyword>
<name>A0ABV0K637_9CYAN</name>
<evidence type="ECO:0000313" key="3">
    <source>
        <dbReference type="Proteomes" id="UP001482513"/>
    </source>
</evidence>
<dbReference type="InterPro" id="IPR052892">
    <property type="entry name" value="NA-targeting_endonuclease"/>
</dbReference>
<proteinExistence type="predicted"/>
<dbReference type="PANTHER" id="PTHR33877">
    <property type="entry name" value="SLL1193 PROTEIN"/>
    <property type="match status" value="1"/>
</dbReference>
<reference evidence="2 3" key="1">
    <citation type="submission" date="2022-04" db="EMBL/GenBank/DDBJ databases">
        <title>Positive selection, recombination, and allopatry shape intraspecific diversity of widespread and dominant cyanobacteria.</title>
        <authorList>
            <person name="Wei J."/>
            <person name="Shu W."/>
            <person name="Hu C."/>
        </authorList>
    </citation>
    <scope>NUCLEOTIDE SEQUENCE [LARGE SCALE GENOMIC DNA]</scope>
    <source>
        <strain evidence="2 3">DQ-A4</strain>
    </source>
</reference>
<dbReference type="Proteomes" id="UP001482513">
    <property type="component" value="Unassembled WGS sequence"/>
</dbReference>
<dbReference type="SMART" id="SM00507">
    <property type="entry name" value="HNHc"/>
    <property type="match status" value="1"/>
</dbReference>
<keyword evidence="2" id="KW-0540">Nuclease</keyword>
<dbReference type="RefSeq" id="WP_190703470.1">
    <property type="nucleotide sequence ID" value="NZ_JAMPKX010000007.1"/>
</dbReference>
<organism evidence="2 3">
    <name type="scientific">Leptolyngbya subtilissima DQ-A4</name>
    <dbReference type="NCBI Taxonomy" id="2933933"/>
    <lineage>
        <taxon>Bacteria</taxon>
        <taxon>Bacillati</taxon>
        <taxon>Cyanobacteriota</taxon>
        <taxon>Cyanophyceae</taxon>
        <taxon>Leptolyngbyales</taxon>
        <taxon>Leptolyngbyaceae</taxon>
        <taxon>Leptolyngbya group</taxon>
        <taxon>Leptolyngbya</taxon>
    </lineage>
</organism>
<dbReference type="CDD" id="cd00085">
    <property type="entry name" value="HNHc"/>
    <property type="match status" value="1"/>
</dbReference>
<dbReference type="GO" id="GO:0004519">
    <property type="term" value="F:endonuclease activity"/>
    <property type="evidence" value="ECO:0007669"/>
    <property type="project" value="UniProtKB-KW"/>
</dbReference>
<dbReference type="Gene3D" id="1.10.30.50">
    <property type="match status" value="1"/>
</dbReference>
<keyword evidence="2" id="KW-0255">Endonuclease</keyword>
<keyword evidence="2" id="KW-0378">Hydrolase</keyword>
<dbReference type="InterPro" id="IPR002711">
    <property type="entry name" value="HNH"/>
</dbReference>
<protein>
    <submittedName>
        <fullName evidence="2">HNH endonuclease</fullName>
    </submittedName>
</protein>
<dbReference type="EMBL" id="JAMPKX010000007">
    <property type="protein sequence ID" value="MEP0948253.1"/>
    <property type="molecule type" value="Genomic_DNA"/>
</dbReference>
<comment type="caution">
    <text evidence="2">The sequence shown here is derived from an EMBL/GenBank/DDBJ whole genome shotgun (WGS) entry which is preliminary data.</text>
</comment>
<feature type="domain" description="HNH nuclease" evidence="1">
    <location>
        <begin position="8"/>
        <end position="63"/>
    </location>
</feature>
<evidence type="ECO:0000313" key="2">
    <source>
        <dbReference type="EMBL" id="MEP0948253.1"/>
    </source>
</evidence>